<accession>A0A2X0X3G5</accession>
<evidence type="ECO:0000313" key="4">
    <source>
        <dbReference type="Proteomes" id="UP000250086"/>
    </source>
</evidence>
<feature type="domain" description="AraC-type arabinose-binding/dimerisation" evidence="2">
    <location>
        <begin position="27"/>
        <end position="99"/>
    </location>
</feature>
<dbReference type="RefSeq" id="WP_113743302.1">
    <property type="nucleotide sequence ID" value="NZ_UAPU01000007.1"/>
</dbReference>
<keyword evidence="4" id="KW-1185">Reference proteome</keyword>
<dbReference type="InterPro" id="IPR014710">
    <property type="entry name" value="RmlC-like_jellyroll"/>
</dbReference>
<dbReference type="EMBL" id="UAPV01000001">
    <property type="protein sequence ID" value="SPT69117.1"/>
    <property type="molecule type" value="Genomic_DNA"/>
</dbReference>
<dbReference type="GO" id="GO:0003677">
    <property type="term" value="F:DNA binding"/>
    <property type="evidence" value="ECO:0007669"/>
    <property type="project" value="UniProtKB-KW"/>
</dbReference>
<evidence type="ECO:0000259" key="2">
    <source>
        <dbReference type="Pfam" id="PF02311"/>
    </source>
</evidence>
<dbReference type="InterPro" id="IPR003313">
    <property type="entry name" value="AraC-bd"/>
</dbReference>
<dbReference type="Pfam" id="PF02311">
    <property type="entry name" value="AraC_binding"/>
    <property type="match status" value="1"/>
</dbReference>
<dbReference type="AlphaFoldDB" id="A0A2X0X3G5"/>
<evidence type="ECO:0000256" key="1">
    <source>
        <dbReference type="ARBA" id="ARBA00023125"/>
    </source>
</evidence>
<dbReference type="OrthoDB" id="9814125at2"/>
<sequence length="226" mass="26032">MLSKMHLNENRVHGSAQFPFTYFMVDKDHDMYVMPAHWHSEAEIIKVNSGLLELTADNKTIILKAGEYAFINLGVIHSAIPQNNCEYECMVFDLSLFLHERSAANCFLHSLISLNRTIKLDLQSKSATINRAIKTTLSKTFYTLSHPVRGFERRTIGLIYLFLSLIEEVDLFDDDGLSHSFSQNKIKQFKVVISYIQKKYMYQITLNDLSSILELAPSSEIKFLRK</sequence>
<dbReference type="SUPFAM" id="SSF51182">
    <property type="entry name" value="RmlC-like cupins"/>
    <property type="match status" value="1"/>
</dbReference>
<dbReference type="Gene3D" id="2.60.120.10">
    <property type="entry name" value="Jelly Rolls"/>
    <property type="match status" value="1"/>
</dbReference>
<reference evidence="3 4" key="1">
    <citation type="submission" date="2018-06" db="EMBL/GenBank/DDBJ databases">
        <authorList>
            <consortium name="Pathogen Informatics"/>
            <person name="Doyle S."/>
        </authorList>
    </citation>
    <scope>NUCLEOTIDE SEQUENCE [LARGE SCALE GENOMIC DNA]</scope>
    <source>
        <strain evidence="3 4">NCTC13093</strain>
    </source>
</reference>
<dbReference type="InterPro" id="IPR011051">
    <property type="entry name" value="RmlC_Cupin_sf"/>
</dbReference>
<protein>
    <submittedName>
        <fullName evidence="3">AraC-like ligand binding domain</fullName>
    </submittedName>
</protein>
<dbReference type="CDD" id="cd02208">
    <property type="entry name" value="cupin_RmlC-like"/>
    <property type="match status" value="1"/>
</dbReference>
<gene>
    <name evidence="3" type="ORF">NCTC13093_00480</name>
</gene>
<proteinExistence type="predicted"/>
<name>A0A2X0X3G5_9GAMM</name>
<keyword evidence="1" id="KW-0238">DNA-binding</keyword>
<evidence type="ECO:0000313" key="3">
    <source>
        <dbReference type="EMBL" id="SPT69117.1"/>
    </source>
</evidence>
<dbReference type="Proteomes" id="UP000250086">
    <property type="component" value="Unassembled WGS sequence"/>
</dbReference>
<organism evidence="3 4">
    <name type="scientific">Anaerobiospirillum thomasii</name>
    <dbReference type="NCBI Taxonomy" id="179995"/>
    <lineage>
        <taxon>Bacteria</taxon>
        <taxon>Pseudomonadati</taxon>
        <taxon>Pseudomonadota</taxon>
        <taxon>Gammaproteobacteria</taxon>
        <taxon>Aeromonadales</taxon>
        <taxon>Succinivibrionaceae</taxon>
        <taxon>Anaerobiospirillum</taxon>
    </lineage>
</organism>
<dbReference type="GO" id="GO:0006355">
    <property type="term" value="P:regulation of DNA-templated transcription"/>
    <property type="evidence" value="ECO:0007669"/>
    <property type="project" value="InterPro"/>
</dbReference>